<name>A0A913ZYN7_PATMI</name>
<evidence type="ECO:0000256" key="5">
    <source>
        <dbReference type="ARBA" id="ARBA00022737"/>
    </source>
</evidence>
<feature type="region of interest" description="Disordered" evidence="9">
    <location>
        <begin position="1367"/>
        <end position="1497"/>
    </location>
</feature>
<feature type="domain" description="C2" evidence="11">
    <location>
        <begin position="407"/>
        <end position="538"/>
    </location>
</feature>
<dbReference type="CDD" id="cd08373">
    <property type="entry name" value="C2A_Ferlin"/>
    <property type="match status" value="1"/>
</dbReference>
<dbReference type="InterPro" id="IPR012968">
    <property type="entry name" value="FerIin_dom"/>
</dbReference>
<dbReference type="SMART" id="SM01202">
    <property type="entry name" value="FerI"/>
    <property type="match status" value="1"/>
</dbReference>
<feature type="compositionally biased region" description="Polar residues" evidence="9">
    <location>
        <begin position="811"/>
        <end position="820"/>
    </location>
</feature>
<feature type="domain" description="C2" evidence="11">
    <location>
        <begin position="1924"/>
        <end position="2073"/>
    </location>
</feature>
<feature type="compositionally biased region" description="Basic residues" evidence="9">
    <location>
        <begin position="843"/>
        <end position="856"/>
    </location>
</feature>
<feature type="compositionally biased region" description="Basic and acidic residues" evidence="9">
    <location>
        <begin position="1448"/>
        <end position="1464"/>
    </location>
</feature>
<dbReference type="Pfam" id="PF08150">
    <property type="entry name" value="FerB"/>
    <property type="match status" value="1"/>
</dbReference>
<dbReference type="FunFam" id="2.60.40.150:FF:000009">
    <property type="entry name" value="dysferlin isoform X2"/>
    <property type="match status" value="1"/>
</dbReference>
<sequence>MSLHFQLKSAQGFRARAERVAKISFRGVNQTTAVIENHGDEVIWEEGFEWQLGSAIEDHEAIEVGVYNFNKILNNKLFGSFKMILQQLAHEPHISISEPLLDANNTATGITINFEIHYQPPDGTAGDWMLENFSQKRSRSQQNLLFDDDDIDYRGGRQFGSQTSLNTIATTKSSKSVIGSVMKFRHGKKKKKNNFGNLLGMDNPQFGMDFLDGASGLLGIKDDEAASETSGKSDEDDDDHIPALRKVRPMMGLEASFKSQDYQISVTIHEARQLAGLDIDPVICIEVGDKKKYTSVKQSTNCPFYNELFVFDFHDPRQMVFDKIIKLSAMHSRNLLRSGTVIGSFKFDVGTVYRAQDHGFYRKWAILTDLQDINGGVKGYLKVDINCLAKGDSVKPPKKASEKDDDVEANLLLPDNIPRVRQRATYTVRIFKAEGLPIMNSGLLANVKKAFTGAFNDLVDPYVKVGFGGQAGKTSVKKHCYEPKWNEQIVFSEMFPPLCSRMIVQLRDKDSVVDDIVGTHFIDMTKISYEGNEGFLPTFGPSWVNLYGSKREYNTVDKTRKLNEGFGEGCMYRGKLLMSLKTEVQDGSLESGGIRVDVEPTLPISEGAAGRKDDFFFFATIFEANMIDKSAADKPVTFEFSIGNYGNQLDGRNLHARVAVDSDEEEQQLLPSTEEPEQSLSTVPPIQPLSSDKTYYYLPLGENKPCVYLKFNTEEHRRRLYNQNILLKIAEKLDDSLAEVLEKIAKEKGNPGKMLKAALRDFNYGLGNYAKVTKGAGTAGKTKLDKERHKWILREMTQLSTRVQELLATLSQAADTPTQQKAPPSPSPRKGKGGASEPSLIKPSHKGRRRRIKLRNRKMSRAGLKVLEEEIAKQAKRLNVMPRKELSPRALKEKVKAAKMFLHRIRFLADEPQHSIPDVIIWMVSNGKRIAYTRIPARKLLHSALEEERGEQCGEMQTLFLKLPGKKGVQGVSGWTIQAKLDVYMWFGLVKHKKEMLKGLPAGYQATKELKQAIKMAGTPPPFITYKDKTHFMLRCHIYQARSLIGSDSSGLSDPFARVIFGSESRSTRVIEETLSPTWNEVLIFDQVTIYGKHKDLKKNPPFICVEIFDIDIGLNPMKKIQGGAEFIGRSLVHPYVKCLDDPYTKPMFPPLLQWHSIYRGQATAGEMLAAIEMIQLTPTGGIPSDVIKIEIPPIDPKSKDKLPPKIELPLEIRPKMCKYRIEVLFWGVREMKRLQLMTVDKPRCDIQCGGLTLNSAIIYNAGRNPNFPDNVRFMEVDLPENEHYCPPLTIRVVDCRQFGRFSLVGTHTVSNLASYKMDPKKLESQSHTLPSAVIAVMDFGKKPEPQAGSMLGSTLLPGLKLNGNGLALMGNGGQNGKPGSRVPSRAPSRVPSRAPSRAQSRAGSKAGSKAGSVVGEDIIINVEPPAGGNGTAPQPGQTVIDMPADGSKPDETKPPEGGEKVELGPDGQPKGEATGGPPVEGIQTDKPEEPDESTLDWWSRYFQSKLELEKELNELEARNQGATEVNPDMEEEHEENRAEQMDEPAEADVPPGGDPKKKEKDKKKEKPKEEKSGPSKMSKFKGGLNKLRKKDDDEISLMANMFDEEDKDNIDCVTFQIFLTELENVHDFHGFKEWLHTFDLYRGKNTGDDDGDSRLVGKFKGALKLYKWPLPSEWDDVGVRIDSNSGFLQGLPSSEPKGVMVRVYIIKAMDLHPTDVNGKADPYVVVQIGKHKMNDKENYISKNLNPVFGKCAEFEVTFPLESKLTVQVYDWDLIGSDDLIGETVIDLENRYHSRHRATCGISKEFAIYGYNNWRDPEKPTQVLAQRCRQLKLDGPHYSKGRVVVGNQEFTTSECFIEDESGVKKPTDEHVALEALKHFDKIEKVGCRLVPEHIETRSIYHPDKPGIEQGRVEMWVDMFPMDMPMPGAPVDISPRKPKKYELRVIIWNTDDVVLEDDAFFTGEKSSDIFVKGWLVGNQTDCQSTDVHYRSLTGEGNFNWRFLFPFEYLSAEEKMVIRKKESTFSLDETEYKVPPRLNMQVWDADHFSADDFLGSVALNLNRFPRGAKTAKKCSPDLLRTDGTVPQVNIFKMKRIKGWWPFIAKSQLEEEELTGKVEAEITLLTEEEAEKNPAGYARDEPDPLEKPNRPDTSFIWFFNPLNALKYMICNRLKWILIKLFFVTLIVAFIGLFIYASPGYVVKKIIGA</sequence>
<accession>A0A913ZYN7</accession>
<dbReference type="InterPro" id="IPR037721">
    <property type="entry name" value="Ferlin"/>
</dbReference>
<feature type="domain" description="C2" evidence="11">
    <location>
        <begin position="1203"/>
        <end position="1328"/>
    </location>
</feature>
<evidence type="ECO:0000313" key="13">
    <source>
        <dbReference type="Proteomes" id="UP000887568"/>
    </source>
</evidence>
<dbReference type="EnsemblMetazoa" id="XM_038200666.1">
    <property type="protein sequence ID" value="XP_038056594.1"/>
    <property type="gene ID" value="LOC119728435"/>
</dbReference>
<keyword evidence="13" id="KW-1185">Reference proteome</keyword>
<reference evidence="12" key="1">
    <citation type="submission" date="2022-11" db="UniProtKB">
        <authorList>
            <consortium name="EnsemblMetazoa"/>
        </authorList>
    </citation>
    <scope>IDENTIFICATION</scope>
</reference>
<feature type="domain" description="C2" evidence="11">
    <location>
        <begin position="1683"/>
        <end position="1801"/>
    </location>
</feature>
<dbReference type="PANTHER" id="PTHR12546:SF60">
    <property type="entry name" value="MISFIRE, ISOFORM F"/>
    <property type="match status" value="1"/>
</dbReference>
<feature type="domain" description="C2" evidence="11">
    <location>
        <begin position="245"/>
        <end position="365"/>
    </location>
</feature>
<keyword evidence="6" id="KW-0106">Calcium</keyword>
<evidence type="ECO:0000259" key="11">
    <source>
        <dbReference type="PROSITE" id="PS50004"/>
    </source>
</evidence>
<feature type="domain" description="C2" evidence="11">
    <location>
        <begin position="1"/>
        <end position="98"/>
    </location>
</feature>
<evidence type="ECO:0000256" key="10">
    <source>
        <dbReference type="SAM" id="Phobius"/>
    </source>
</evidence>
<evidence type="ECO:0000256" key="4">
    <source>
        <dbReference type="ARBA" id="ARBA00022723"/>
    </source>
</evidence>
<dbReference type="Pfam" id="PF00168">
    <property type="entry name" value="C2"/>
    <property type="match status" value="6"/>
</dbReference>
<dbReference type="CDD" id="cd04011">
    <property type="entry name" value="C2B_Ferlin"/>
    <property type="match status" value="1"/>
</dbReference>
<dbReference type="PANTHER" id="PTHR12546">
    <property type="entry name" value="FER-1-LIKE"/>
    <property type="match status" value="1"/>
</dbReference>
<dbReference type="InterPro" id="IPR000008">
    <property type="entry name" value="C2_dom"/>
</dbReference>
<dbReference type="Pfam" id="PF16165">
    <property type="entry name" value="Ferlin_C"/>
    <property type="match status" value="1"/>
</dbReference>
<evidence type="ECO:0000256" key="9">
    <source>
        <dbReference type="SAM" id="MobiDB-lite"/>
    </source>
</evidence>
<evidence type="ECO:0000256" key="2">
    <source>
        <dbReference type="ARBA" id="ARBA00007561"/>
    </source>
</evidence>
<dbReference type="InterPro" id="IPR055072">
    <property type="entry name" value="Ferlin_DSRM"/>
</dbReference>
<dbReference type="CDD" id="cd04017">
    <property type="entry name" value="C2D_Ferlin"/>
    <property type="match status" value="1"/>
</dbReference>
<dbReference type="SMART" id="SM00239">
    <property type="entry name" value="C2"/>
    <property type="match status" value="6"/>
</dbReference>
<dbReference type="GO" id="GO:0046872">
    <property type="term" value="F:metal ion binding"/>
    <property type="evidence" value="ECO:0007669"/>
    <property type="project" value="UniProtKB-KW"/>
</dbReference>
<dbReference type="FunFam" id="2.60.40.150:FF:000138">
    <property type="entry name" value="Fer-1-like family member 6"/>
    <property type="match status" value="1"/>
</dbReference>
<feature type="region of interest" description="Disordered" evidence="9">
    <location>
        <begin position="811"/>
        <end position="856"/>
    </location>
</feature>
<feature type="transmembrane region" description="Helical" evidence="10">
    <location>
        <begin position="2172"/>
        <end position="2193"/>
    </location>
</feature>
<keyword evidence="3 10" id="KW-0812">Transmembrane</keyword>
<dbReference type="CDD" id="cd04018">
    <property type="entry name" value="C2C_Ferlin"/>
    <property type="match status" value="1"/>
</dbReference>
<feature type="region of interest" description="Disordered" evidence="9">
    <location>
        <begin position="662"/>
        <end position="685"/>
    </location>
</feature>
<dbReference type="InterPro" id="IPR037720">
    <property type="entry name" value="C2B_Ferlin"/>
</dbReference>
<dbReference type="CTD" id="9381"/>
<dbReference type="SUPFAM" id="SSF49562">
    <property type="entry name" value="C2 domain (Calcium/lipid-binding domain, CaLB)"/>
    <property type="match status" value="7"/>
</dbReference>
<dbReference type="InterPro" id="IPR037723">
    <property type="entry name" value="C2D_Ferlin"/>
</dbReference>
<evidence type="ECO:0000256" key="7">
    <source>
        <dbReference type="ARBA" id="ARBA00022989"/>
    </source>
</evidence>
<evidence type="ECO:0000256" key="3">
    <source>
        <dbReference type="ARBA" id="ARBA00022692"/>
    </source>
</evidence>
<dbReference type="GO" id="GO:0016020">
    <property type="term" value="C:membrane"/>
    <property type="evidence" value="ECO:0007669"/>
    <property type="project" value="UniProtKB-SubCell"/>
</dbReference>
<dbReference type="SMART" id="SM01201">
    <property type="entry name" value="FerB"/>
    <property type="match status" value="1"/>
</dbReference>
<evidence type="ECO:0000256" key="1">
    <source>
        <dbReference type="ARBA" id="ARBA00004167"/>
    </source>
</evidence>
<keyword evidence="4" id="KW-0479">Metal-binding</keyword>
<keyword evidence="8 10" id="KW-0472">Membrane</keyword>
<dbReference type="InterPro" id="IPR035892">
    <property type="entry name" value="C2_domain_sf"/>
</dbReference>
<protein>
    <recommendedName>
        <fullName evidence="11">C2 domain-containing protein</fullName>
    </recommendedName>
</protein>
<evidence type="ECO:0000256" key="6">
    <source>
        <dbReference type="ARBA" id="ARBA00022837"/>
    </source>
</evidence>
<dbReference type="FunFam" id="2.60.40.150:FF:000054">
    <property type="entry name" value="otoferlin isoform X2"/>
    <property type="match status" value="1"/>
</dbReference>
<dbReference type="OrthoDB" id="270970at2759"/>
<comment type="similarity">
    <text evidence="2">Belongs to the ferlin family.</text>
</comment>
<dbReference type="FunFam" id="2.60.40.150:FF:000034">
    <property type="entry name" value="otoferlin isoform X2"/>
    <property type="match status" value="1"/>
</dbReference>
<evidence type="ECO:0000256" key="8">
    <source>
        <dbReference type="ARBA" id="ARBA00023136"/>
    </source>
</evidence>
<keyword evidence="5" id="KW-0677">Repeat</keyword>
<feature type="compositionally biased region" description="Basic and acidic residues" evidence="9">
    <location>
        <begin position="1555"/>
        <end position="1574"/>
    </location>
</feature>
<comment type="subcellular location">
    <subcellularLocation>
        <location evidence="1">Membrane</location>
        <topology evidence="1">Single-pass membrane protein</topology>
    </subcellularLocation>
</comment>
<dbReference type="CDD" id="cd08374">
    <property type="entry name" value="C2F_Ferlin"/>
    <property type="match status" value="1"/>
</dbReference>
<proteinExistence type="inferred from homology"/>
<dbReference type="InterPro" id="IPR037726">
    <property type="entry name" value="C2A_Ferlin"/>
</dbReference>
<dbReference type="InterPro" id="IPR032362">
    <property type="entry name" value="Ferlin_C"/>
</dbReference>
<dbReference type="GeneID" id="119728435"/>
<dbReference type="PROSITE" id="PS50004">
    <property type="entry name" value="C2"/>
    <property type="match status" value="7"/>
</dbReference>
<dbReference type="Pfam" id="PF08151">
    <property type="entry name" value="FerI"/>
    <property type="match status" value="1"/>
</dbReference>
<dbReference type="InterPro" id="IPR037725">
    <property type="entry name" value="C2F_Ferlin"/>
</dbReference>
<dbReference type="Gene3D" id="2.60.40.150">
    <property type="entry name" value="C2 domain"/>
    <property type="match status" value="6"/>
</dbReference>
<dbReference type="RefSeq" id="XP_038056594.1">
    <property type="nucleotide sequence ID" value="XM_038200666.1"/>
</dbReference>
<dbReference type="Pfam" id="PF22901">
    <property type="entry name" value="dsrm_Ferlin"/>
    <property type="match status" value="1"/>
</dbReference>
<dbReference type="InterPro" id="IPR037722">
    <property type="entry name" value="C2C_Ferlin"/>
</dbReference>
<organism evidence="12 13">
    <name type="scientific">Patiria miniata</name>
    <name type="common">Bat star</name>
    <name type="synonym">Asterina miniata</name>
    <dbReference type="NCBI Taxonomy" id="46514"/>
    <lineage>
        <taxon>Eukaryota</taxon>
        <taxon>Metazoa</taxon>
        <taxon>Echinodermata</taxon>
        <taxon>Eleutherozoa</taxon>
        <taxon>Asterozoa</taxon>
        <taxon>Asteroidea</taxon>
        <taxon>Valvatacea</taxon>
        <taxon>Valvatida</taxon>
        <taxon>Asterinidae</taxon>
        <taxon>Patiria</taxon>
    </lineage>
</organism>
<dbReference type="InterPro" id="IPR037724">
    <property type="entry name" value="C2E_Ferlin"/>
</dbReference>
<dbReference type="CDD" id="cd04037">
    <property type="entry name" value="C2E_Ferlin"/>
    <property type="match status" value="1"/>
</dbReference>
<dbReference type="GO" id="GO:0007009">
    <property type="term" value="P:plasma membrane organization"/>
    <property type="evidence" value="ECO:0007669"/>
    <property type="project" value="TreeGrafter"/>
</dbReference>
<feature type="domain" description="C2" evidence="11">
    <location>
        <begin position="1016"/>
        <end position="1156"/>
    </location>
</feature>
<dbReference type="InterPro" id="IPR012561">
    <property type="entry name" value="Ferlin_B-domain"/>
</dbReference>
<feature type="region of interest" description="Disordered" evidence="9">
    <location>
        <begin position="1517"/>
        <end position="1585"/>
    </location>
</feature>
<dbReference type="Proteomes" id="UP000887568">
    <property type="component" value="Unplaced"/>
</dbReference>
<keyword evidence="7 10" id="KW-1133">Transmembrane helix</keyword>
<evidence type="ECO:0000313" key="12">
    <source>
        <dbReference type="EnsemblMetazoa" id="XP_038056594.1"/>
    </source>
</evidence>